<protein>
    <submittedName>
        <fullName evidence="8">Globin-like protein</fullName>
    </submittedName>
</protein>
<comment type="caution">
    <text evidence="8">The sequence shown here is derived from an EMBL/GenBank/DDBJ whole genome shotgun (WGS) entry which is preliminary data.</text>
</comment>
<comment type="similarity">
    <text evidence="6">Belongs to the globin family.</text>
</comment>
<keyword evidence="4" id="KW-0479">Metal-binding</keyword>
<dbReference type="OrthoDB" id="436496at2759"/>
<accession>A0A443SKI8</accession>
<dbReference type="InterPro" id="IPR012292">
    <property type="entry name" value="Globin/Proto"/>
</dbReference>
<evidence type="ECO:0000259" key="7">
    <source>
        <dbReference type="PROSITE" id="PS01033"/>
    </source>
</evidence>
<feature type="domain" description="Globin" evidence="7">
    <location>
        <begin position="2"/>
        <end position="149"/>
    </location>
</feature>
<evidence type="ECO:0000256" key="6">
    <source>
        <dbReference type="RuleBase" id="RU000356"/>
    </source>
</evidence>
<evidence type="ECO:0000256" key="2">
    <source>
        <dbReference type="ARBA" id="ARBA00022617"/>
    </source>
</evidence>
<evidence type="ECO:0000313" key="9">
    <source>
        <dbReference type="Proteomes" id="UP000288716"/>
    </source>
</evidence>
<gene>
    <name evidence="8" type="ORF">B4U80_13692</name>
</gene>
<dbReference type="CDD" id="cd01040">
    <property type="entry name" value="Mb-like"/>
    <property type="match status" value="1"/>
</dbReference>
<dbReference type="GO" id="GO:0005344">
    <property type="term" value="F:oxygen carrier activity"/>
    <property type="evidence" value="ECO:0007669"/>
    <property type="project" value="UniProtKB-KW"/>
</dbReference>
<dbReference type="InterPro" id="IPR044399">
    <property type="entry name" value="Mb-like_M"/>
</dbReference>
<keyword evidence="1 6" id="KW-0813">Transport</keyword>
<dbReference type="EMBL" id="NCKV01001613">
    <property type="protein sequence ID" value="RWS28049.1"/>
    <property type="molecule type" value="Genomic_DNA"/>
</dbReference>
<sequence>MSLTEKQRSVIHDTWKSMQQSRKAWNDLLISLFAKHTEYQKLFKGFANVPLDQLRDNKRLTTQMAAVVAVISACIECLHDENALIDMLKGLALRHYHRNVTIQMFENMGVVFISWLVDTLGSQTMDEEAIAAWGLFYTTFVSIIKRYYEEFDNKNANNI</sequence>
<dbReference type="AlphaFoldDB" id="A0A443SKI8"/>
<keyword evidence="9" id="KW-1185">Reference proteome</keyword>
<keyword evidence="3 6" id="KW-0561">Oxygen transport</keyword>
<dbReference type="GO" id="GO:0020037">
    <property type="term" value="F:heme binding"/>
    <property type="evidence" value="ECO:0007669"/>
    <property type="project" value="InterPro"/>
</dbReference>
<evidence type="ECO:0000256" key="1">
    <source>
        <dbReference type="ARBA" id="ARBA00022448"/>
    </source>
</evidence>
<dbReference type="STRING" id="299467.A0A443SKI8"/>
<dbReference type="PROSITE" id="PS01033">
    <property type="entry name" value="GLOBIN"/>
    <property type="match status" value="1"/>
</dbReference>
<dbReference type="SUPFAM" id="SSF46458">
    <property type="entry name" value="Globin-like"/>
    <property type="match status" value="1"/>
</dbReference>
<dbReference type="PANTHER" id="PTHR47217">
    <property type="entry name" value="GLOBIN-LIKE PROTEIN"/>
    <property type="match status" value="1"/>
</dbReference>
<dbReference type="VEuPathDB" id="VectorBase:LDEU003991"/>
<dbReference type="GO" id="GO:0019825">
    <property type="term" value="F:oxygen binding"/>
    <property type="evidence" value="ECO:0007669"/>
    <property type="project" value="InterPro"/>
</dbReference>
<dbReference type="GO" id="GO:0046872">
    <property type="term" value="F:metal ion binding"/>
    <property type="evidence" value="ECO:0007669"/>
    <property type="project" value="UniProtKB-KW"/>
</dbReference>
<name>A0A443SKI8_9ACAR</name>
<evidence type="ECO:0000256" key="3">
    <source>
        <dbReference type="ARBA" id="ARBA00022621"/>
    </source>
</evidence>
<organism evidence="8 9">
    <name type="scientific">Leptotrombidium deliense</name>
    <dbReference type="NCBI Taxonomy" id="299467"/>
    <lineage>
        <taxon>Eukaryota</taxon>
        <taxon>Metazoa</taxon>
        <taxon>Ecdysozoa</taxon>
        <taxon>Arthropoda</taxon>
        <taxon>Chelicerata</taxon>
        <taxon>Arachnida</taxon>
        <taxon>Acari</taxon>
        <taxon>Acariformes</taxon>
        <taxon>Trombidiformes</taxon>
        <taxon>Prostigmata</taxon>
        <taxon>Anystina</taxon>
        <taxon>Parasitengona</taxon>
        <taxon>Trombiculoidea</taxon>
        <taxon>Trombiculidae</taxon>
        <taxon>Leptotrombidium</taxon>
    </lineage>
</organism>
<keyword evidence="5" id="KW-0408">Iron</keyword>
<dbReference type="InterPro" id="IPR000971">
    <property type="entry name" value="Globin"/>
</dbReference>
<dbReference type="PANTHER" id="PTHR47217:SF1">
    <property type="entry name" value="GLOBIN-LIKE PROTEIN"/>
    <property type="match status" value="1"/>
</dbReference>
<dbReference type="Pfam" id="PF00042">
    <property type="entry name" value="Globin"/>
    <property type="match status" value="1"/>
</dbReference>
<dbReference type="Gene3D" id="1.10.490.10">
    <property type="entry name" value="Globins"/>
    <property type="match status" value="1"/>
</dbReference>
<dbReference type="Proteomes" id="UP000288716">
    <property type="component" value="Unassembled WGS sequence"/>
</dbReference>
<reference evidence="8 9" key="1">
    <citation type="journal article" date="2018" name="Gigascience">
        <title>Genomes of trombidid mites reveal novel predicted allergens and laterally-transferred genes associated with secondary metabolism.</title>
        <authorList>
            <person name="Dong X."/>
            <person name="Chaisiri K."/>
            <person name="Xia D."/>
            <person name="Armstrong S.D."/>
            <person name="Fang Y."/>
            <person name="Donnelly M.J."/>
            <person name="Kadowaki T."/>
            <person name="McGarry J.W."/>
            <person name="Darby A.C."/>
            <person name="Makepeace B.L."/>
        </authorList>
    </citation>
    <scope>NUCLEOTIDE SEQUENCE [LARGE SCALE GENOMIC DNA]</scope>
    <source>
        <strain evidence="8">UoL-UT</strain>
    </source>
</reference>
<keyword evidence="2 6" id="KW-0349">Heme</keyword>
<evidence type="ECO:0000256" key="5">
    <source>
        <dbReference type="ARBA" id="ARBA00023004"/>
    </source>
</evidence>
<proteinExistence type="inferred from homology"/>
<dbReference type="InterPro" id="IPR009050">
    <property type="entry name" value="Globin-like_sf"/>
</dbReference>
<evidence type="ECO:0000256" key="4">
    <source>
        <dbReference type="ARBA" id="ARBA00022723"/>
    </source>
</evidence>
<evidence type="ECO:0000313" key="8">
    <source>
        <dbReference type="EMBL" id="RWS28049.1"/>
    </source>
</evidence>